<feature type="region of interest" description="Disordered" evidence="1">
    <location>
        <begin position="103"/>
        <end position="126"/>
    </location>
</feature>
<comment type="caution">
    <text evidence="2">The sequence shown here is derived from an EMBL/GenBank/DDBJ whole genome shotgun (WGS) entry which is preliminary data.</text>
</comment>
<dbReference type="EMBL" id="BKCJ011220812">
    <property type="protein sequence ID" value="GFD05826.1"/>
    <property type="molecule type" value="Genomic_DNA"/>
</dbReference>
<dbReference type="AlphaFoldDB" id="A0A699TA22"/>
<evidence type="ECO:0000313" key="2">
    <source>
        <dbReference type="EMBL" id="GFD05826.1"/>
    </source>
</evidence>
<evidence type="ECO:0000256" key="1">
    <source>
        <dbReference type="SAM" id="MobiDB-lite"/>
    </source>
</evidence>
<sequence length="126" mass="13740">MLLGVYWYYGFPEGLYHFDFFAYRPGIGGSSGGPAELTATVQAPDPAALLAEVRAVATRYPDGYLDVYAQGPLVRLMLGDWALTDYTFHLAGRGRPAIALHRYGRAQNGRAGEPGRPRGPAQAPRR</sequence>
<accession>A0A699TA22</accession>
<organism evidence="2">
    <name type="scientific">Tanacetum cinerariifolium</name>
    <name type="common">Dalmatian daisy</name>
    <name type="synonym">Chrysanthemum cinerariifolium</name>
    <dbReference type="NCBI Taxonomy" id="118510"/>
    <lineage>
        <taxon>Eukaryota</taxon>
        <taxon>Viridiplantae</taxon>
        <taxon>Streptophyta</taxon>
        <taxon>Embryophyta</taxon>
        <taxon>Tracheophyta</taxon>
        <taxon>Spermatophyta</taxon>
        <taxon>Magnoliopsida</taxon>
        <taxon>eudicotyledons</taxon>
        <taxon>Gunneridae</taxon>
        <taxon>Pentapetalae</taxon>
        <taxon>asterids</taxon>
        <taxon>campanulids</taxon>
        <taxon>Asterales</taxon>
        <taxon>Asteraceae</taxon>
        <taxon>Asteroideae</taxon>
        <taxon>Anthemideae</taxon>
        <taxon>Anthemidinae</taxon>
        <taxon>Tanacetum</taxon>
    </lineage>
</organism>
<feature type="non-terminal residue" evidence="2">
    <location>
        <position position="126"/>
    </location>
</feature>
<gene>
    <name evidence="2" type="ORF">Tci_877795</name>
</gene>
<reference evidence="2" key="1">
    <citation type="journal article" date="2019" name="Sci. Rep.">
        <title>Draft genome of Tanacetum cinerariifolium, the natural source of mosquito coil.</title>
        <authorList>
            <person name="Yamashiro T."/>
            <person name="Shiraishi A."/>
            <person name="Satake H."/>
            <person name="Nakayama K."/>
        </authorList>
    </citation>
    <scope>NUCLEOTIDE SEQUENCE</scope>
</reference>
<protein>
    <submittedName>
        <fullName evidence="2">Uncharacterized protein</fullName>
    </submittedName>
</protein>
<proteinExistence type="predicted"/>
<name>A0A699TA22_TANCI</name>